<dbReference type="AlphaFoldDB" id="A0A7R9Q3F0"/>
<sequence length="697" mass="77218">NNLDILFNNCSSLKHLDMIASGGFNARNVINRSQYLTVPVNERLIHFVDTTSAAVSHCQIAVCNSFINSSVCVEVMSATELMVGLVSGTKYAPLIKSHLSAVLATELACVETRSDYLRNTILSMFRILSDRKCENLNNVNIIIAHMIADTSAGTVVVKLATAGQWTSLRQVPLSDRHRNNSTNNNNNNNSNNSLSPKIINLCSKQCSKGSMAGKGRDNGKGLVGDPICHELTLSGDNIGGQTTALLMGINIGGDDDEEDASTTTNELFASKELSSLTDKLKRFTEVVNARNNYLNNCEDCDNHCFGANFLALAIHPKLIKDNSTCEEESSLKSSSSNTSDTNDSTQDSAHDSINDSTIDSEHSEKYRSWEYILEENHKCLFNKELEALKDVDTNRFDSISSRKLKSNNTPIISLQQFITRTEKYKKYDSNTFKTIADTLFCRESGAHPSTRFVELPVGLSLNSTITSTPVGLSLWRTPNTTGLKVMALSQNSQHPWPPICAHLCPNGQSDYPSTLPPLQDLLDYPLGLPTPQSDYRCVDSQHLWPQIGAQFYPNDCGDLNREDPRLTHVSLQMDVQLITSLSAPVVTVWEPMRRLVTRRPTHDTSSRTWSPNRWITLDADHRNGYILGPIQTVPIRRLASDQTMVDSLPLNTSEDTTGLYCHRLQDKSLLATKQMVRPESHSSDDSFGTEQNVPNRG</sequence>
<feature type="compositionally biased region" description="Low complexity" evidence="1">
    <location>
        <begin position="180"/>
        <end position="193"/>
    </location>
</feature>
<keyword evidence="3" id="KW-1185">Reference proteome</keyword>
<dbReference type="EMBL" id="OC863101">
    <property type="protein sequence ID" value="CAD7630776.1"/>
    <property type="molecule type" value="Genomic_DNA"/>
</dbReference>
<dbReference type="OrthoDB" id="6410382at2759"/>
<proteinExistence type="predicted"/>
<protein>
    <submittedName>
        <fullName evidence="2">Uncharacterized protein</fullName>
    </submittedName>
</protein>
<feature type="compositionally biased region" description="Basic and acidic residues" evidence="1">
    <location>
        <begin position="348"/>
        <end position="359"/>
    </location>
</feature>
<gene>
    <name evidence="2" type="ORF">OSB1V03_LOCUS11188</name>
</gene>
<dbReference type="Proteomes" id="UP000759131">
    <property type="component" value="Unassembled WGS sequence"/>
</dbReference>
<feature type="region of interest" description="Disordered" evidence="1">
    <location>
        <begin position="171"/>
        <end position="194"/>
    </location>
</feature>
<feature type="region of interest" description="Disordered" evidence="1">
    <location>
        <begin position="674"/>
        <end position="697"/>
    </location>
</feature>
<evidence type="ECO:0000256" key="1">
    <source>
        <dbReference type="SAM" id="MobiDB-lite"/>
    </source>
</evidence>
<evidence type="ECO:0000313" key="2">
    <source>
        <dbReference type="EMBL" id="CAD7630776.1"/>
    </source>
</evidence>
<feature type="region of interest" description="Disordered" evidence="1">
    <location>
        <begin position="329"/>
        <end position="359"/>
    </location>
</feature>
<dbReference type="EMBL" id="CAJPIZ010008526">
    <property type="protein sequence ID" value="CAG2111206.1"/>
    <property type="molecule type" value="Genomic_DNA"/>
</dbReference>
<reference evidence="2" key="1">
    <citation type="submission" date="2020-11" db="EMBL/GenBank/DDBJ databases">
        <authorList>
            <person name="Tran Van P."/>
        </authorList>
    </citation>
    <scope>NUCLEOTIDE SEQUENCE</scope>
</reference>
<name>A0A7R9Q3F0_9ACAR</name>
<organism evidence="2">
    <name type="scientific">Medioppia subpectinata</name>
    <dbReference type="NCBI Taxonomy" id="1979941"/>
    <lineage>
        <taxon>Eukaryota</taxon>
        <taxon>Metazoa</taxon>
        <taxon>Ecdysozoa</taxon>
        <taxon>Arthropoda</taxon>
        <taxon>Chelicerata</taxon>
        <taxon>Arachnida</taxon>
        <taxon>Acari</taxon>
        <taxon>Acariformes</taxon>
        <taxon>Sarcoptiformes</taxon>
        <taxon>Oribatida</taxon>
        <taxon>Brachypylina</taxon>
        <taxon>Oppioidea</taxon>
        <taxon>Oppiidae</taxon>
        <taxon>Medioppia</taxon>
    </lineage>
</organism>
<feature type="compositionally biased region" description="Polar residues" evidence="1">
    <location>
        <begin position="685"/>
        <end position="697"/>
    </location>
</feature>
<feature type="compositionally biased region" description="Low complexity" evidence="1">
    <location>
        <begin position="331"/>
        <end position="347"/>
    </location>
</feature>
<evidence type="ECO:0000313" key="3">
    <source>
        <dbReference type="Proteomes" id="UP000759131"/>
    </source>
</evidence>
<accession>A0A7R9Q3F0</accession>
<feature type="non-terminal residue" evidence="2">
    <location>
        <position position="697"/>
    </location>
</feature>